<dbReference type="GO" id="GO:0004519">
    <property type="term" value="F:endonuclease activity"/>
    <property type="evidence" value="ECO:0007669"/>
    <property type="project" value="UniProtKB-KW"/>
</dbReference>
<dbReference type="GO" id="GO:0000175">
    <property type="term" value="F:3'-5'-RNA exonuclease activity"/>
    <property type="evidence" value="ECO:0007669"/>
    <property type="project" value="TreeGrafter"/>
</dbReference>
<sequence length="279" mass="31442">MKIKLILAATLLSFTTLMVKAQQITIGTFNIRYDNPADSGNLWVNRAPIVSNLIRFHSFDVLGIQEGLKNQLDDISNALPEYARYGKGRDDGKDGGEHSAIFYRKDRFKLLKSGDFWLSETPDQPGKGWDATCCNRICSWVFLEDVKTKKKFYTFNVHYDHQGVIARKESSKLILKKIAEIAGTAPALLTGDLNGGRDSEWYQRIATSGVLSDTHSKVKFPYANNSSSNGFRTPRGQTVIDHVFMSKQFTATRWGILTDTYFGKFPSDHFPVLAEVELK</sequence>
<evidence type="ECO:0000313" key="4">
    <source>
        <dbReference type="Proteomes" id="UP000291819"/>
    </source>
</evidence>
<dbReference type="Proteomes" id="UP000291819">
    <property type="component" value="Unassembled WGS sequence"/>
</dbReference>
<dbReference type="OrthoDB" id="9793162at2"/>
<keyword evidence="3" id="KW-0540">Nuclease</keyword>
<keyword evidence="3" id="KW-0255">Endonuclease</keyword>
<dbReference type="PANTHER" id="PTHR12121:SF36">
    <property type="entry name" value="ENDONUCLEASE_EXONUCLEASE_PHOSPHATASE DOMAIN-CONTAINING PROTEIN"/>
    <property type="match status" value="1"/>
</dbReference>
<dbReference type="Gene3D" id="3.60.10.10">
    <property type="entry name" value="Endonuclease/exonuclease/phosphatase"/>
    <property type="match status" value="1"/>
</dbReference>
<dbReference type="CDD" id="cd09083">
    <property type="entry name" value="EEP-1"/>
    <property type="match status" value="1"/>
</dbReference>
<dbReference type="EMBL" id="SIXF01000004">
    <property type="protein sequence ID" value="TBO43656.1"/>
    <property type="molecule type" value="Genomic_DNA"/>
</dbReference>
<dbReference type="AlphaFoldDB" id="A0A4Q9HFC4"/>
<feature type="signal peptide" evidence="1">
    <location>
        <begin position="1"/>
        <end position="21"/>
    </location>
</feature>
<evidence type="ECO:0000259" key="2">
    <source>
        <dbReference type="Pfam" id="PF03372"/>
    </source>
</evidence>
<keyword evidence="3" id="KW-0269">Exonuclease</keyword>
<evidence type="ECO:0000313" key="3">
    <source>
        <dbReference type="EMBL" id="TBO43656.1"/>
    </source>
</evidence>
<accession>A0A4Q9HFC4</accession>
<keyword evidence="3" id="KW-0378">Hydrolase</keyword>
<dbReference type="Pfam" id="PF03372">
    <property type="entry name" value="Exo_endo_phos"/>
    <property type="match status" value="1"/>
</dbReference>
<feature type="domain" description="Endonuclease/exonuclease/phosphatase" evidence="2">
    <location>
        <begin position="27"/>
        <end position="269"/>
    </location>
</feature>
<organism evidence="3 4">
    <name type="scientific">Pedobacter kyonggii</name>
    <dbReference type="NCBI Taxonomy" id="1926871"/>
    <lineage>
        <taxon>Bacteria</taxon>
        <taxon>Pseudomonadati</taxon>
        <taxon>Bacteroidota</taxon>
        <taxon>Sphingobacteriia</taxon>
        <taxon>Sphingobacteriales</taxon>
        <taxon>Sphingobacteriaceae</taxon>
        <taxon>Pedobacter</taxon>
    </lineage>
</organism>
<feature type="chain" id="PRO_5020354200" evidence="1">
    <location>
        <begin position="22"/>
        <end position="279"/>
    </location>
</feature>
<keyword evidence="1" id="KW-0732">Signal</keyword>
<protein>
    <submittedName>
        <fullName evidence="3">Endonuclease/exonuclease/phosphatase family protein</fullName>
    </submittedName>
</protein>
<name>A0A4Q9HFC4_9SPHI</name>
<proteinExistence type="predicted"/>
<reference evidence="3 4" key="1">
    <citation type="submission" date="2019-02" db="EMBL/GenBank/DDBJ databases">
        <title>Pedobacter kyonggii whole genome sequence analysis.</title>
        <authorList>
            <person name="Dahal R.H."/>
        </authorList>
    </citation>
    <scope>NUCLEOTIDE SEQUENCE [LARGE SCALE GENOMIC DNA]</scope>
    <source>
        <strain evidence="3 4">K-4-11-1</strain>
    </source>
</reference>
<dbReference type="SUPFAM" id="SSF56219">
    <property type="entry name" value="DNase I-like"/>
    <property type="match status" value="1"/>
</dbReference>
<dbReference type="RefSeq" id="WP_131029303.1">
    <property type="nucleotide sequence ID" value="NZ_SIXF01000004.1"/>
</dbReference>
<evidence type="ECO:0000256" key="1">
    <source>
        <dbReference type="SAM" id="SignalP"/>
    </source>
</evidence>
<keyword evidence="4" id="KW-1185">Reference proteome</keyword>
<gene>
    <name evidence="3" type="ORF">EYS08_06830</name>
</gene>
<dbReference type="InterPro" id="IPR050410">
    <property type="entry name" value="CCR4/nocturin_mRNA_transcr"/>
</dbReference>
<dbReference type="InterPro" id="IPR005135">
    <property type="entry name" value="Endo/exonuclease/phosphatase"/>
</dbReference>
<dbReference type="InterPro" id="IPR036691">
    <property type="entry name" value="Endo/exonu/phosph_ase_sf"/>
</dbReference>
<dbReference type="PANTHER" id="PTHR12121">
    <property type="entry name" value="CARBON CATABOLITE REPRESSOR PROTEIN 4"/>
    <property type="match status" value="1"/>
</dbReference>
<comment type="caution">
    <text evidence="3">The sequence shown here is derived from an EMBL/GenBank/DDBJ whole genome shotgun (WGS) entry which is preliminary data.</text>
</comment>